<dbReference type="EMBL" id="CP002955">
    <property type="protein sequence ID" value="AEL23989.1"/>
    <property type="molecule type" value="Genomic_DNA"/>
</dbReference>
<gene>
    <name evidence="1" type="ordered locus">Cycma_0206</name>
</gene>
<accession>G0J1Y3</accession>
<sequence>MTKLRKESNISYFEKLFPLIENHKNIKGLVKSMDSVIHFIKKAIEKNPDFDSDGEEYIETLTFWKEAFNQSQYQDPSWGMYIMNKRRNILINIRPITEILTSVDWDPENEVDLIINYITMELLDDDNVLEYKKIIETLNLLKLFFNDYIPES</sequence>
<organism evidence="1 2">
    <name type="scientific">Cyclobacterium marinum (strain ATCC 25205 / DSM 745 / LMG 13164 / NCIMB 1802)</name>
    <name type="common">Flectobacillus marinus</name>
    <dbReference type="NCBI Taxonomy" id="880070"/>
    <lineage>
        <taxon>Bacteria</taxon>
        <taxon>Pseudomonadati</taxon>
        <taxon>Bacteroidota</taxon>
        <taxon>Cytophagia</taxon>
        <taxon>Cytophagales</taxon>
        <taxon>Cyclobacteriaceae</taxon>
        <taxon>Cyclobacterium</taxon>
    </lineage>
</organism>
<dbReference type="RefSeq" id="WP_014018288.1">
    <property type="nucleotide sequence ID" value="NC_015914.1"/>
</dbReference>
<proteinExistence type="predicted"/>
<dbReference type="AlphaFoldDB" id="G0J1Y3"/>
<name>G0J1Y3_CYCMS</name>
<dbReference type="Proteomes" id="UP000001635">
    <property type="component" value="Chromosome"/>
</dbReference>
<keyword evidence="2" id="KW-1185">Reference proteome</keyword>
<dbReference type="KEGG" id="cmr:Cycma_0206"/>
<dbReference type="HOGENOM" id="CLU_1719314_0_0_10"/>
<protein>
    <submittedName>
        <fullName evidence="1">Uncharacterized protein</fullName>
    </submittedName>
</protein>
<evidence type="ECO:0000313" key="1">
    <source>
        <dbReference type="EMBL" id="AEL23989.1"/>
    </source>
</evidence>
<evidence type="ECO:0000313" key="2">
    <source>
        <dbReference type="Proteomes" id="UP000001635"/>
    </source>
</evidence>
<reference evidence="2" key="1">
    <citation type="submission" date="2011-07" db="EMBL/GenBank/DDBJ databases">
        <title>The complete genome of Cyclobacterium marinum DSM 745.</title>
        <authorList>
            <person name="Lucas S."/>
            <person name="Han J."/>
            <person name="Lapidus A."/>
            <person name="Bruce D."/>
            <person name="Goodwin L."/>
            <person name="Pitluck S."/>
            <person name="Peters L."/>
            <person name="Kyrpides N."/>
            <person name="Mavromatis K."/>
            <person name="Ivanova N."/>
            <person name="Ovchinnikova G."/>
            <person name="Chertkov O."/>
            <person name="Detter J.C."/>
            <person name="Tapia R."/>
            <person name="Han C."/>
            <person name="Land M."/>
            <person name="Hauser L."/>
            <person name="Markowitz V."/>
            <person name="Cheng J.-F."/>
            <person name="Hugenholtz P."/>
            <person name="Woyke T."/>
            <person name="Wu D."/>
            <person name="Tindall B."/>
            <person name="Schuetze A."/>
            <person name="Brambilla E."/>
            <person name="Klenk H.-P."/>
            <person name="Eisen J.A."/>
        </authorList>
    </citation>
    <scope>NUCLEOTIDE SEQUENCE [LARGE SCALE GENOMIC DNA]</scope>
    <source>
        <strain evidence="2">ATCC 25205 / DSM 745 / LMG 13164 / NCIMB 1802</strain>
    </source>
</reference>